<organism evidence="3 4">
    <name type="scientific">Aquisphaera giovannonii</name>
    <dbReference type="NCBI Taxonomy" id="406548"/>
    <lineage>
        <taxon>Bacteria</taxon>
        <taxon>Pseudomonadati</taxon>
        <taxon>Planctomycetota</taxon>
        <taxon>Planctomycetia</taxon>
        <taxon>Isosphaerales</taxon>
        <taxon>Isosphaeraceae</taxon>
        <taxon>Aquisphaera</taxon>
    </lineage>
</organism>
<evidence type="ECO:0000256" key="1">
    <source>
        <dbReference type="SAM" id="MobiDB-lite"/>
    </source>
</evidence>
<sequence length="175" mass="18040" precursor="true">MRNVATVVQSSCRLIGPMVAICLAAIVAAGCGDPVGVERMTVYPAKGKVLLKDDKPLSAGRVVFTLQGRGLDFSAPISADGTFTMTSQFGDGIPEGSYLVRVEPEAPTTLGPAGKKPAAKGAWTQPYPESYSDETTSGLTAKVNPGENTLEPFKLVPQAGAARAKSGKAGGRGED</sequence>
<evidence type="ECO:0008006" key="5">
    <source>
        <dbReference type="Google" id="ProtNLM"/>
    </source>
</evidence>
<accession>A0A5B9VYY8</accession>
<dbReference type="EMBL" id="CP042997">
    <property type="protein sequence ID" value="QEH33194.1"/>
    <property type="molecule type" value="Genomic_DNA"/>
</dbReference>
<dbReference type="KEGG" id="agv:OJF2_16910"/>
<dbReference type="PROSITE" id="PS51257">
    <property type="entry name" value="PROKAR_LIPOPROTEIN"/>
    <property type="match status" value="1"/>
</dbReference>
<feature type="region of interest" description="Disordered" evidence="1">
    <location>
        <begin position="108"/>
        <end position="175"/>
    </location>
</feature>
<reference evidence="3 4" key="1">
    <citation type="submission" date="2019-08" db="EMBL/GenBank/DDBJ databases">
        <title>Deep-cultivation of Planctomycetes and their phenomic and genomic characterization uncovers novel biology.</title>
        <authorList>
            <person name="Wiegand S."/>
            <person name="Jogler M."/>
            <person name="Boedeker C."/>
            <person name="Pinto D."/>
            <person name="Vollmers J."/>
            <person name="Rivas-Marin E."/>
            <person name="Kohn T."/>
            <person name="Peeters S.H."/>
            <person name="Heuer A."/>
            <person name="Rast P."/>
            <person name="Oberbeckmann S."/>
            <person name="Bunk B."/>
            <person name="Jeske O."/>
            <person name="Meyerdierks A."/>
            <person name="Storesund J.E."/>
            <person name="Kallscheuer N."/>
            <person name="Luecker S."/>
            <person name="Lage O.M."/>
            <person name="Pohl T."/>
            <person name="Merkel B.J."/>
            <person name="Hornburger P."/>
            <person name="Mueller R.-W."/>
            <person name="Bruemmer F."/>
            <person name="Labrenz M."/>
            <person name="Spormann A.M."/>
            <person name="Op den Camp H."/>
            <person name="Overmann J."/>
            <person name="Amann R."/>
            <person name="Jetten M.S.M."/>
            <person name="Mascher T."/>
            <person name="Medema M.H."/>
            <person name="Devos D.P."/>
            <person name="Kaster A.-K."/>
            <person name="Ovreas L."/>
            <person name="Rohde M."/>
            <person name="Galperin M.Y."/>
            <person name="Jogler C."/>
        </authorList>
    </citation>
    <scope>NUCLEOTIDE SEQUENCE [LARGE SCALE GENOMIC DNA]</scope>
    <source>
        <strain evidence="3 4">OJF2</strain>
    </source>
</reference>
<protein>
    <recommendedName>
        <fullName evidence="5">Carboxypeptidase regulatory-like domain-containing protein</fullName>
    </recommendedName>
</protein>
<dbReference type="AlphaFoldDB" id="A0A5B9VYY8"/>
<feature type="chain" id="PRO_5040903374" description="Carboxypeptidase regulatory-like domain-containing protein" evidence="2">
    <location>
        <begin position="30"/>
        <end position="175"/>
    </location>
</feature>
<gene>
    <name evidence="3" type="ORF">OJF2_16910</name>
</gene>
<evidence type="ECO:0000313" key="3">
    <source>
        <dbReference type="EMBL" id="QEH33194.1"/>
    </source>
</evidence>
<keyword evidence="4" id="KW-1185">Reference proteome</keyword>
<evidence type="ECO:0000256" key="2">
    <source>
        <dbReference type="SAM" id="SignalP"/>
    </source>
</evidence>
<feature type="compositionally biased region" description="Low complexity" evidence="1">
    <location>
        <begin position="111"/>
        <end position="122"/>
    </location>
</feature>
<proteinExistence type="predicted"/>
<evidence type="ECO:0000313" key="4">
    <source>
        <dbReference type="Proteomes" id="UP000324233"/>
    </source>
</evidence>
<dbReference type="Proteomes" id="UP000324233">
    <property type="component" value="Chromosome"/>
</dbReference>
<keyword evidence="2" id="KW-0732">Signal</keyword>
<name>A0A5B9VYY8_9BACT</name>
<feature type="signal peptide" evidence="2">
    <location>
        <begin position="1"/>
        <end position="29"/>
    </location>
</feature>